<protein>
    <submittedName>
        <fullName evidence="1">Uncharacterized protein</fullName>
    </submittedName>
</protein>
<dbReference type="EMBL" id="KZ825369">
    <property type="protein sequence ID" value="RAH42908.1"/>
    <property type="molecule type" value="Genomic_DNA"/>
</dbReference>
<evidence type="ECO:0000313" key="2">
    <source>
        <dbReference type="Proteomes" id="UP000249057"/>
    </source>
</evidence>
<gene>
    <name evidence="1" type="ORF">BO95DRAFT_419867</name>
</gene>
<reference evidence="1" key="1">
    <citation type="submission" date="2018-02" db="EMBL/GenBank/DDBJ databases">
        <title>The genomes of Aspergillus section Nigri reveals drivers in fungal speciation.</title>
        <authorList>
            <consortium name="DOE Joint Genome Institute"/>
            <person name="Vesth T.C."/>
            <person name="Nybo J."/>
            <person name="Theobald S."/>
            <person name="Brandl J."/>
            <person name="Frisvad J.C."/>
            <person name="Nielsen K.F."/>
            <person name="Lyhne E.K."/>
            <person name="Kogle M.E."/>
            <person name="Kuo A."/>
            <person name="Riley R."/>
            <person name="Clum A."/>
            <person name="Nolan M."/>
            <person name="Lipzen A."/>
            <person name="Salamov A."/>
            <person name="Henrissat B."/>
            <person name="Wiebenga A."/>
            <person name="De vries R.P."/>
            <person name="Grigoriev I.V."/>
            <person name="Mortensen U.H."/>
            <person name="Andersen M.R."/>
            <person name="Baker S.E."/>
        </authorList>
    </citation>
    <scope>NUCLEOTIDE SEQUENCE</scope>
    <source>
        <strain evidence="1">CBS 621.78</strain>
    </source>
</reference>
<dbReference type="Proteomes" id="UP000249057">
    <property type="component" value="Unassembled WGS sequence"/>
</dbReference>
<name>A0ACD1G131_9EURO</name>
<organism evidence="1 2">
    <name type="scientific">Aspergillus brunneoviolaceus CBS 621.78</name>
    <dbReference type="NCBI Taxonomy" id="1450534"/>
    <lineage>
        <taxon>Eukaryota</taxon>
        <taxon>Fungi</taxon>
        <taxon>Dikarya</taxon>
        <taxon>Ascomycota</taxon>
        <taxon>Pezizomycotina</taxon>
        <taxon>Eurotiomycetes</taxon>
        <taxon>Eurotiomycetidae</taxon>
        <taxon>Eurotiales</taxon>
        <taxon>Aspergillaceae</taxon>
        <taxon>Aspergillus</taxon>
        <taxon>Aspergillus subgen. Circumdati</taxon>
    </lineage>
</organism>
<accession>A0ACD1G131</accession>
<keyword evidence="2" id="KW-1185">Reference proteome</keyword>
<proteinExistence type="predicted"/>
<evidence type="ECO:0000313" key="1">
    <source>
        <dbReference type="EMBL" id="RAH42908.1"/>
    </source>
</evidence>
<sequence>MGERTLLACIGCKQRKLKCDGRSPKCNNCTRRGRDCLVEDPATGLHRPRDYMQALEARVAYLERLLQQHQPELVPNDSHPTNSSQGAVALASDSGSAVVEPSPNLDSLSKEVALLCLSAAGREPQFFGPSSGVFFSRIASASINFPVKPPGLGDFPENKDNSSTFRPSRSQWTTPISAVELPSPAKAALLSQAYFNSVHPQYPFLHRPTIQSMEKECLSASASGEISSADPVSLFFVLMTYAIGSLVLEQSETEAAQVFFSWALDRLEPLLHIDGLQSIQALLCCAVYSIRSYNGASLWKLSGMAIRQCVELGYHRSTEKYRSRTDVLTKEISKRCFWVAYDLDCVASFTLGRPKGISDNVIDVELPSDIDDEYITCQGFLQPPRSSQAEAHTTMTGAIHVVRLRQIWSKISDNLYSNTSNSSDGNPSDSTFLERLRLELENWRLGAPNELDTTNVSSLAVFGSPDWFHLAYDYSILLLYRPLITCQPEPLGDMQRLESIDAAFQVCFDCARDICQRYRRLYQRQGRVHFTWGSLHILFLAGLTFNYCIWRSRRLREDTTPGVVVNTCMACTTLLAIIAERWSQASSYRDIFETLSERTITMMHRDYPHGARREEAAVSPPARAMEAMSSWATGSGLNSDGVDWMRSDHNLAEHADFEAYAPFQEWIEGLDDGPPAGGLPWFNQ</sequence>